<reference evidence="3" key="1">
    <citation type="submission" date="2025-08" db="UniProtKB">
        <authorList>
            <consortium name="RefSeq"/>
        </authorList>
    </citation>
    <scope>IDENTIFICATION</scope>
</reference>
<feature type="compositionally biased region" description="Basic and acidic residues" evidence="1">
    <location>
        <begin position="284"/>
        <end position="297"/>
    </location>
</feature>
<gene>
    <name evidence="3" type="primary">LOC106588606</name>
</gene>
<feature type="region of interest" description="Disordered" evidence="1">
    <location>
        <begin position="77"/>
        <end position="120"/>
    </location>
</feature>
<keyword evidence="2" id="KW-1185">Reference proteome</keyword>
<evidence type="ECO:0000313" key="3">
    <source>
        <dbReference type="RefSeq" id="XP_014033238.2"/>
    </source>
</evidence>
<dbReference type="KEGG" id="sasa:106588606"/>
<feature type="compositionally biased region" description="Polar residues" evidence="1">
    <location>
        <begin position="247"/>
        <end position="269"/>
    </location>
</feature>
<dbReference type="AlphaFoldDB" id="A0A1S3PZV3"/>
<dbReference type="GeneID" id="106588606"/>
<name>A0A1S3PZV3_SALSA</name>
<evidence type="ECO:0000313" key="2">
    <source>
        <dbReference type="Proteomes" id="UP001652741"/>
    </source>
</evidence>
<dbReference type="Proteomes" id="UP001652741">
    <property type="component" value="Chromosome ssa27"/>
</dbReference>
<feature type="compositionally biased region" description="Polar residues" evidence="1">
    <location>
        <begin position="90"/>
        <end position="103"/>
    </location>
</feature>
<feature type="region of interest" description="Disordered" evidence="1">
    <location>
        <begin position="224"/>
        <end position="297"/>
    </location>
</feature>
<sequence length="297" mass="32354">MIRQKFKLEEFVKPVLPQPEDLLTSQAKNTMMHLTGQNHRLASKNVCHSKTPKLHLSATQGGEEEVVMVGPLKTGSAMLPTLGQEGPATQRDSSLLVRSSLPGSSRPREGENLPPRRPLKLAPLELPREVQKAHRQKMKGIGLEAKAASRKLDTTVGDQPCPGKVKAYGVRGERPELVKGAAECVSTPAPRPLPLNETAPRVQRQQKVLRAELAHANPIQRHTGERLSEDIGSTIKDFHPPPRSKPVSPSASFPISAKAQAQQGTSTTWRGERMPSCWPVPAGDRQKEAASEEGRAP</sequence>
<evidence type="ECO:0000256" key="1">
    <source>
        <dbReference type="SAM" id="MobiDB-lite"/>
    </source>
</evidence>
<dbReference type="RefSeq" id="XP_014033238.2">
    <property type="nucleotide sequence ID" value="XM_014177763.2"/>
</dbReference>
<organism evidence="2 3">
    <name type="scientific">Salmo salar</name>
    <name type="common">Atlantic salmon</name>
    <dbReference type="NCBI Taxonomy" id="8030"/>
    <lineage>
        <taxon>Eukaryota</taxon>
        <taxon>Metazoa</taxon>
        <taxon>Chordata</taxon>
        <taxon>Craniata</taxon>
        <taxon>Vertebrata</taxon>
        <taxon>Euteleostomi</taxon>
        <taxon>Actinopterygii</taxon>
        <taxon>Neopterygii</taxon>
        <taxon>Teleostei</taxon>
        <taxon>Protacanthopterygii</taxon>
        <taxon>Salmoniformes</taxon>
        <taxon>Salmonidae</taxon>
        <taxon>Salmoninae</taxon>
        <taxon>Salmo</taxon>
    </lineage>
</organism>
<protein>
    <submittedName>
        <fullName evidence="3">Uncharacterized protein</fullName>
    </submittedName>
</protein>
<proteinExistence type="predicted"/>
<accession>A0A1S3PZV3</accession>